<comment type="caution">
    <text evidence="8">The sequence shown here is derived from an EMBL/GenBank/DDBJ whole genome shotgun (WGS) entry which is preliminary data.</text>
</comment>
<dbReference type="RefSeq" id="WP_395415719.1">
    <property type="nucleotide sequence ID" value="NZ_JBIPKE010000006.1"/>
</dbReference>
<evidence type="ECO:0000256" key="5">
    <source>
        <dbReference type="ARBA" id="ARBA00023237"/>
    </source>
</evidence>
<gene>
    <name evidence="8" type="ORF">ACHKAR_00430</name>
</gene>
<dbReference type="InterPro" id="IPR012944">
    <property type="entry name" value="SusD_RagB_dom"/>
</dbReference>
<proteinExistence type="inferred from homology"/>
<keyword evidence="5" id="KW-0998">Cell outer membrane</keyword>
<dbReference type="Pfam" id="PF14322">
    <property type="entry name" value="SusD-like_3"/>
    <property type="match status" value="1"/>
</dbReference>
<comment type="similarity">
    <text evidence="2">Belongs to the SusD family.</text>
</comment>
<keyword evidence="3" id="KW-0732">Signal</keyword>
<feature type="domain" description="SusD-like N-terminal" evidence="7">
    <location>
        <begin position="112"/>
        <end position="235"/>
    </location>
</feature>
<dbReference type="InterPro" id="IPR011990">
    <property type="entry name" value="TPR-like_helical_dom_sf"/>
</dbReference>
<dbReference type="Proteomes" id="UP001610063">
    <property type="component" value="Unassembled WGS sequence"/>
</dbReference>
<reference evidence="8 9" key="1">
    <citation type="journal article" date="2013" name="Int. J. Syst. Evol. Microbiol.">
        <title>Marinoscillum luteum sp. nov., isolated from marine sediment.</title>
        <authorList>
            <person name="Cha I.T."/>
            <person name="Park S.J."/>
            <person name="Kim S.J."/>
            <person name="Kim J.G."/>
            <person name="Jung M.Y."/>
            <person name="Shin K.S."/>
            <person name="Kwon K.K."/>
            <person name="Yang S.H."/>
            <person name="Seo Y.S."/>
            <person name="Rhee S.K."/>
        </authorList>
    </citation>
    <scope>NUCLEOTIDE SEQUENCE [LARGE SCALE GENOMIC DNA]</scope>
    <source>
        <strain evidence="8 9">KCTC 23939</strain>
    </source>
</reference>
<evidence type="ECO:0000256" key="2">
    <source>
        <dbReference type="ARBA" id="ARBA00006275"/>
    </source>
</evidence>
<dbReference type="Pfam" id="PF07980">
    <property type="entry name" value="SusD_RagB"/>
    <property type="match status" value="1"/>
</dbReference>
<evidence type="ECO:0000259" key="7">
    <source>
        <dbReference type="Pfam" id="PF14322"/>
    </source>
</evidence>
<evidence type="ECO:0000256" key="3">
    <source>
        <dbReference type="ARBA" id="ARBA00022729"/>
    </source>
</evidence>
<evidence type="ECO:0000313" key="8">
    <source>
        <dbReference type="EMBL" id="MFH6981877.1"/>
    </source>
</evidence>
<evidence type="ECO:0000256" key="1">
    <source>
        <dbReference type="ARBA" id="ARBA00004442"/>
    </source>
</evidence>
<protein>
    <submittedName>
        <fullName evidence="8">RagB/SusD family nutrient uptake outer membrane protein</fullName>
    </submittedName>
</protein>
<sequence length="577" mass="65459">MKLIQRYLLILLVAITGISCSDFLEVSPQGVIGDEALNSPENIDGLVIAAYAMLGNDHYTVPNMLWPWGDLRSGDAYKGGDGPADISIYHAMEVFSTIQPDMSAYAPSVLGDLDNKKWERQYTAISRVNNALRRLQDVDETAYPKKSQRIAEMRFLRGHYYFDLKILFKHIPWIDEQASVEEIEAISNTANTDQELWDLVAAEFRAAASGLPESQTDAGRPNKFTAKAYLAKVLLYQAYEQNEDHQVVAVNAEKLEEVVTLVDEVIGSGQYSLESDFANPFLWEFENGTESVWAIQRSHDDGTTTGNIDFSSMLNNPMSTELGCCWFHIPSQNLVNSFKTDESGLPMFDAFNENDLDLSSETVDPRLDHTVAQPEKPWKYETSIIYTEDEWARQPGIYGPYSSLKENVSPNCECFERIPPFMSSSKNTILIRFADVLLWKAEALIELGRQGEALPIINQIRQRAINSTELLQYANGAPLSNYNVALYDGSSWTQTFARQALRWERRLELAMEGHRFFDLVRWGVAAQEINEYFSAEKSKREYLQSAQFEGGKHEYLPIPQQQINLSNGRYLQNKGYN</sequence>
<comment type="subcellular location">
    <subcellularLocation>
        <location evidence="1">Cell outer membrane</location>
    </subcellularLocation>
</comment>
<name>A0ABW7N350_9BACT</name>
<evidence type="ECO:0000313" key="9">
    <source>
        <dbReference type="Proteomes" id="UP001610063"/>
    </source>
</evidence>
<accession>A0ABW7N350</accession>
<keyword evidence="9" id="KW-1185">Reference proteome</keyword>
<feature type="domain" description="RagB/SusD" evidence="6">
    <location>
        <begin position="289"/>
        <end position="576"/>
    </location>
</feature>
<evidence type="ECO:0000259" key="6">
    <source>
        <dbReference type="Pfam" id="PF07980"/>
    </source>
</evidence>
<dbReference type="Gene3D" id="1.25.40.390">
    <property type="match status" value="1"/>
</dbReference>
<dbReference type="SUPFAM" id="SSF48452">
    <property type="entry name" value="TPR-like"/>
    <property type="match status" value="1"/>
</dbReference>
<dbReference type="EMBL" id="JBIPKE010000006">
    <property type="protein sequence ID" value="MFH6981877.1"/>
    <property type="molecule type" value="Genomic_DNA"/>
</dbReference>
<dbReference type="InterPro" id="IPR033985">
    <property type="entry name" value="SusD-like_N"/>
</dbReference>
<evidence type="ECO:0000256" key="4">
    <source>
        <dbReference type="ARBA" id="ARBA00023136"/>
    </source>
</evidence>
<keyword evidence="4" id="KW-0472">Membrane</keyword>
<dbReference type="PROSITE" id="PS51257">
    <property type="entry name" value="PROKAR_LIPOPROTEIN"/>
    <property type="match status" value="1"/>
</dbReference>
<organism evidence="8 9">
    <name type="scientific">Marinoscillum luteum</name>
    <dbReference type="NCBI Taxonomy" id="861051"/>
    <lineage>
        <taxon>Bacteria</taxon>
        <taxon>Pseudomonadati</taxon>
        <taxon>Bacteroidota</taxon>
        <taxon>Cytophagia</taxon>
        <taxon>Cytophagales</taxon>
        <taxon>Reichenbachiellaceae</taxon>
        <taxon>Marinoscillum</taxon>
    </lineage>
</organism>